<sequence>MRAFIGRLSRRVVSGMMVATCVAALCAPAQAQVAPPFATLLRQTAEAPRRIESEAEVRRSEGLARQARARPNPTIGILTENVAGSSPYRGVDRAETTLQYSQPLEIGGKRSARIAAGKAGVAASRARDRDAKIRYAYDLARAYAAADVADQRIMLAEGEVEQAQNILRAARVLVDAGKEARLRALQAEAALNAVSADLEGAKADRIAAYARLSALAGVEETFTGLSESLLTVPVAAPAYGPVDPMTSSSFLAAQAEREAAERRLTAEQKRAIPDVTAIVGVRRLDYENATALTAGVSIPLNIFDRNRGNIAASQAEAQAAAARLAMARNDAIAEARAAGAQIAAAQSRVAAAEASQRTAEETYRLARIAYEAGKSPLVELLNARQGLGAARGIVLDAKVASFEARAQLARLQGRTLSGDEIQ</sequence>
<dbReference type="Proteomes" id="UP000519023">
    <property type="component" value="Unassembled WGS sequence"/>
</dbReference>
<evidence type="ECO:0000256" key="2">
    <source>
        <dbReference type="SAM" id="Coils"/>
    </source>
</evidence>
<keyword evidence="2" id="KW-0175">Coiled coil</keyword>
<evidence type="ECO:0000256" key="3">
    <source>
        <dbReference type="SAM" id="SignalP"/>
    </source>
</evidence>
<organism evidence="4 5">
    <name type="scientific">Sphingobium psychrophilum</name>
    <dbReference type="NCBI Taxonomy" id="2728834"/>
    <lineage>
        <taxon>Bacteria</taxon>
        <taxon>Pseudomonadati</taxon>
        <taxon>Pseudomonadota</taxon>
        <taxon>Alphaproteobacteria</taxon>
        <taxon>Sphingomonadales</taxon>
        <taxon>Sphingomonadaceae</taxon>
        <taxon>Sphingobium</taxon>
    </lineage>
</organism>
<keyword evidence="3" id="KW-0732">Signal</keyword>
<protein>
    <submittedName>
        <fullName evidence="4">TolC family protein</fullName>
    </submittedName>
</protein>
<gene>
    <name evidence="4" type="ORF">HHL08_15700</name>
</gene>
<feature type="coiled-coil region" evidence="2">
    <location>
        <begin position="310"/>
        <end position="362"/>
    </location>
</feature>
<comment type="caution">
    <text evidence="4">The sequence shown here is derived from an EMBL/GenBank/DDBJ whole genome shotgun (WGS) entry which is preliminary data.</text>
</comment>
<dbReference type="Gene3D" id="1.20.1600.10">
    <property type="entry name" value="Outer membrane efflux proteins (OEP)"/>
    <property type="match status" value="1"/>
</dbReference>
<evidence type="ECO:0000256" key="1">
    <source>
        <dbReference type="ARBA" id="ARBA00007613"/>
    </source>
</evidence>
<dbReference type="RefSeq" id="WP_169574017.1">
    <property type="nucleotide sequence ID" value="NZ_JABBFV010000011.1"/>
</dbReference>
<dbReference type="SUPFAM" id="SSF56954">
    <property type="entry name" value="Outer membrane efflux proteins (OEP)"/>
    <property type="match status" value="1"/>
</dbReference>
<feature type="signal peptide" evidence="3">
    <location>
        <begin position="1"/>
        <end position="31"/>
    </location>
</feature>
<dbReference type="GO" id="GO:0015562">
    <property type="term" value="F:efflux transmembrane transporter activity"/>
    <property type="evidence" value="ECO:0007669"/>
    <property type="project" value="InterPro"/>
</dbReference>
<feature type="chain" id="PRO_5031464339" evidence="3">
    <location>
        <begin position="32"/>
        <end position="422"/>
    </location>
</feature>
<name>A0A7X9ZSZ4_9SPHN</name>
<accession>A0A7X9ZSZ4</accession>
<dbReference type="Pfam" id="PF02321">
    <property type="entry name" value="OEP"/>
    <property type="match status" value="2"/>
</dbReference>
<dbReference type="PANTHER" id="PTHR30203:SF24">
    <property type="entry name" value="BLR4935 PROTEIN"/>
    <property type="match status" value="1"/>
</dbReference>
<keyword evidence="5" id="KW-1185">Reference proteome</keyword>
<evidence type="ECO:0000313" key="5">
    <source>
        <dbReference type="Proteomes" id="UP000519023"/>
    </source>
</evidence>
<comment type="similarity">
    <text evidence="1">Belongs to the outer membrane factor (OMF) (TC 1.B.17) family.</text>
</comment>
<dbReference type="PANTHER" id="PTHR30203">
    <property type="entry name" value="OUTER MEMBRANE CATION EFFLUX PROTEIN"/>
    <property type="match status" value="1"/>
</dbReference>
<dbReference type="InterPro" id="IPR003423">
    <property type="entry name" value="OMP_efflux"/>
</dbReference>
<reference evidence="4 5" key="1">
    <citation type="submission" date="2020-04" db="EMBL/GenBank/DDBJ databases">
        <title>Sphingobium sp. AR-3-1 isolated from Arctic soil.</title>
        <authorList>
            <person name="Dahal R.H."/>
            <person name="Chaudhary D.K."/>
        </authorList>
    </citation>
    <scope>NUCLEOTIDE SEQUENCE [LARGE SCALE GENOMIC DNA]</scope>
    <source>
        <strain evidence="4 5">AR-3-1</strain>
    </source>
</reference>
<dbReference type="EMBL" id="JABBFV010000011">
    <property type="protein sequence ID" value="NML11575.1"/>
    <property type="molecule type" value="Genomic_DNA"/>
</dbReference>
<evidence type="ECO:0000313" key="4">
    <source>
        <dbReference type="EMBL" id="NML11575.1"/>
    </source>
</evidence>
<dbReference type="InterPro" id="IPR010131">
    <property type="entry name" value="MdtP/NodT-like"/>
</dbReference>
<dbReference type="AlphaFoldDB" id="A0A7X9ZSZ4"/>
<proteinExistence type="inferred from homology"/>